<dbReference type="Proteomes" id="UP000595254">
    <property type="component" value="Chromosome"/>
</dbReference>
<dbReference type="KEGG" id="ppsr:I6J18_01210"/>
<keyword evidence="3" id="KW-1185">Reference proteome</keyword>
<dbReference type="EMBL" id="CP068053">
    <property type="protein sequence ID" value="QQT00591.1"/>
    <property type="molecule type" value="Genomic_DNA"/>
</dbReference>
<evidence type="ECO:0008006" key="4">
    <source>
        <dbReference type="Google" id="ProtNLM"/>
    </source>
</evidence>
<proteinExistence type="predicted"/>
<keyword evidence="1" id="KW-0812">Transmembrane</keyword>
<feature type="transmembrane region" description="Helical" evidence="1">
    <location>
        <begin position="33"/>
        <end position="54"/>
    </location>
</feature>
<keyword evidence="1" id="KW-0472">Membrane</keyword>
<evidence type="ECO:0000313" key="2">
    <source>
        <dbReference type="EMBL" id="QQT00591.1"/>
    </source>
</evidence>
<keyword evidence="1" id="KW-1133">Transmembrane helix</keyword>
<feature type="transmembrane region" description="Helical" evidence="1">
    <location>
        <begin position="6"/>
        <end position="26"/>
    </location>
</feature>
<evidence type="ECO:0000256" key="1">
    <source>
        <dbReference type="SAM" id="Phobius"/>
    </source>
</evidence>
<sequence>MLNSVIFVYFPIVISLLSIWGMFWVIKNKKKEYISPLILVNLGIVTHFVGLKVIRGFSGMGVSIVGAIILGISIIIFLLILITNSNKRRTI</sequence>
<dbReference type="RefSeq" id="WP_040373402.1">
    <property type="nucleotide sequence ID" value="NZ_CP068053.1"/>
</dbReference>
<gene>
    <name evidence="2" type="ORF">I6J18_01210</name>
</gene>
<feature type="transmembrane region" description="Helical" evidence="1">
    <location>
        <begin position="60"/>
        <end position="82"/>
    </location>
</feature>
<accession>A0A974NMD0</accession>
<protein>
    <recommendedName>
        <fullName evidence="4">YesK-like protein</fullName>
    </recommendedName>
</protein>
<organism evidence="2 3">
    <name type="scientific">Peribacillus psychrosaccharolyticus</name>
    <name type="common">Bacillus psychrosaccharolyticus</name>
    <dbReference type="NCBI Taxonomy" id="1407"/>
    <lineage>
        <taxon>Bacteria</taxon>
        <taxon>Bacillati</taxon>
        <taxon>Bacillota</taxon>
        <taxon>Bacilli</taxon>
        <taxon>Bacillales</taxon>
        <taxon>Bacillaceae</taxon>
        <taxon>Peribacillus</taxon>
    </lineage>
</organism>
<dbReference type="AlphaFoldDB" id="A0A974NMD0"/>
<name>A0A974NMD0_PERPY</name>
<reference evidence="2 3" key="1">
    <citation type="submission" date="2021-01" db="EMBL/GenBank/DDBJ databases">
        <title>FDA dAtabase for Regulatory Grade micrObial Sequences (FDA-ARGOS): Supporting development and validation of Infectious Disease Dx tests.</title>
        <authorList>
            <person name="Nelson B."/>
            <person name="Plummer A."/>
            <person name="Tallon L."/>
            <person name="Sadzewicz L."/>
            <person name="Zhao X."/>
            <person name="Boylan J."/>
            <person name="Ott S."/>
            <person name="Bowen H."/>
            <person name="Vavikolanu K."/>
            <person name="Mehta A."/>
            <person name="Aluvathingal J."/>
            <person name="Nadendla S."/>
            <person name="Myers T."/>
            <person name="Yan Y."/>
            <person name="Sichtig H."/>
        </authorList>
    </citation>
    <scope>NUCLEOTIDE SEQUENCE [LARGE SCALE GENOMIC DNA]</scope>
    <source>
        <strain evidence="2 3">FDAARGOS_1161</strain>
    </source>
</reference>
<evidence type="ECO:0000313" key="3">
    <source>
        <dbReference type="Proteomes" id="UP000595254"/>
    </source>
</evidence>